<dbReference type="InterPro" id="IPR013587">
    <property type="entry name" value="Nitrate/nitrite_sensing"/>
</dbReference>
<dbReference type="AlphaFoldDB" id="A0A919PIB9"/>
<protein>
    <recommendedName>
        <fullName evidence="3">histidine kinase</fullName>
        <ecNumber evidence="3">2.7.13.3</ecNumber>
    </recommendedName>
</protein>
<evidence type="ECO:0000256" key="9">
    <source>
        <dbReference type="ARBA" id="ARBA00023012"/>
    </source>
</evidence>
<evidence type="ECO:0000259" key="13">
    <source>
        <dbReference type="PROSITE" id="PS50906"/>
    </source>
</evidence>
<sequence length="818" mass="86205">MIFARKRPAGQPRGTRLRAKVVALLLSLVALWGFAAFVTLREGLNLLWVSTLDPGVGRPTESLVAALQAERRLSVVYRSSPTGRDAQRQAVTDQRRNTDEVVAAWRASTASSGVSWAADGTLKTRISEMAVLLDQLQPQRAAVDSGAATNVVGEYTKIIDGAFRVYGSISALDDPEIAAQSRTLIALTRAREVLSQEDALLAGVFAAGRFTGTEPADLARLVSIQRYAYAEAAVNLPIPERGQYDRLIGGDALTKLRTVEDQLVTGARAGVAPPVTAAGWTSVITAAAGELRQFELASADQTLQRAEPAVIGVVVRLLLAGGLGLIAVIASIVISITTARKLLAQLVRLRDAADELATSRLPGVMDKLRRGEQVDVNVEAPPLEFGTDEIGQVGHAFNSVQQAAVHAAVEQAELRHSFRARLTDIARRSQALLHRQITTLDAMEHKETDEEKLADLYAVDHLATRMRRNAENLIVLSGGKSGRAWRKPVPMIDVLRAAIGEIEDYARVTVRLSSAPGLAGRAVGDVIHLLAELVENATRFSPPHTKVQVGGEHVSNGYVVEIEDRGLGMGETALAAANESLVNPPEFQRSSNVRLGLYVVALFAKRHGISVHLRRSPYGGTTAVVLIPKALIDPQADAPTPAQDGPDADATAAALPVVTAPIAPSGALVESSMVSLPEERHTAVAVLAPSNGAAPAAKHAASPDPFDSLATAPAVELTMGLSAEPATGPDVEPDTVFGLPRRSRKAPEGESAPPAEVPALAPRSAESAGARMAAFQQGSRAARRQASGADGWDEPAALNLPTPATPPSTSGTHAAPAE</sequence>
<dbReference type="InterPro" id="IPR010910">
    <property type="entry name" value="Nitrate/nitrite_sensing_bac"/>
</dbReference>
<dbReference type="Proteomes" id="UP000660611">
    <property type="component" value="Unassembled WGS sequence"/>
</dbReference>
<comment type="caution">
    <text evidence="14">The sequence shown here is derived from an EMBL/GenBank/DDBJ whole genome shotgun (WGS) entry which is preliminary data.</text>
</comment>
<keyword evidence="6 11" id="KW-0812">Transmembrane</keyword>
<dbReference type="SMART" id="SM00387">
    <property type="entry name" value="HATPase_c"/>
    <property type="match status" value="1"/>
</dbReference>
<organism evidence="14 15">
    <name type="scientific">Dactylosporangium siamense</name>
    <dbReference type="NCBI Taxonomy" id="685454"/>
    <lineage>
        <taxon>Bacteria</taxon>
        <taxon>Bacillati</taxon>
        <taxon>Actinomycetota</taxon>
        <taxon>Actinomycetes</taxon>
        <taxon>Micromonosporales</taxon>
        <taxon>Micromonosporaceae</taxon>
        <taxon>Dactylosporangium</taxon>
    </lineage>
</organism>
<evidence type="ECO:0000256" key="6">
    <source>
        <dbReference type="ARBA" id="ARBA00022692"/>
    </source>
</evidence>
<feature type="domain" description="NIT" evidence="13">
    <location>
        <begin position="58"/>
        <end position="309"/>
    </location>
</feature>
<keyword evidence="7" id="KW-0418">Kinase</keyword>
<accession>A0A919PIB9</accession>
<feature type="compositionally biased region" description="Low complexity" evidence="10">
    <location>
        <begin position="773"/>
        <end position="818"/>
    </location>
</feature>
<proteinExistence type="predicted"/>
<dbReference type="PANTHER" id="PTHR45436:SF5">
    <property type="entry name" value="SENSOR HISTIDINE KINASE TRCS"/>
    <property type="match status" value="1"/>
</dbReference>
<keyword evidence="8 11" id="KW-1133">Transmembrane helix</keyword>
<dbReference type="SMART" id="SM00304">
    <property type="entry name" value="HAMP"/>
    <property type="match status" value="1"/>
</dbReference>
<keyword evidence="4" id="KW-0597">Phosphoprotein</keyword>
<comment type="catalytic activity">
    <reaction evidence="1">
        <text>ATP + protein L-histidine = ADP + protein N-phospho-L-histidine.</text>
        <dbReference type="EC" id="2.7.13.3"/>
    </reaction>
</comment>
<evidence type="ECO:0000256" key="10">
    <source>
        <dbReference type="SAM" id="MobiDB-lite"/>
    </source>
</evidence>
<evidence type="ECO:0000256" key="7">
    <source>
        <dbReference type="ARBA" id="ARBA00022777"/>
    </source>
</evidence>
<feature type="region of interest" description="Disordered" evidence="10">
    <location>
        <begin position="721"/>
        <end position="818"/>
    </location>
</feature>
<evidence type="ECO:0000313" key="15">
    <source>
        <dbReference type="Proteomes" id="UP000660611"/>
    </source>
</evidence>
<dbReference type="InterPro" id="IPR005467">
    <property type="entry name" value="His_kinase_dom"/>
</dbReference>
<dbReference type="GO" id="GO:0005886">
    <property type="term" value="C:plasma membrane"/>
    <property type="evidence" value="ECO:0007669"/>
    <property type="project" value="TreeGrafter"/>
</dbReference>
<evidence type="ECO:0000313" key="14">
    <source>
        <dbReference type="EMBL" id="GIG45390.1"/>
    </source>
</evidence>
<evidence type="ECO:0000259" key="12">
    <source>
        <dbReference type="PROSITE" id="PS50109"/>
    </source>
</evidence>
<dbReference type="Gene3D" id="6.10.340.10">
    <property type="match status" value="1"/>
</dbReference>
<dbReference type="PROSITE" id="PS50906">
    <property type="entry name" value="NIT"/>
    <property type="match status" value="1"/>
</dbReference>
<dbReference type="EC" id="2.7.13.3" evidence="3"/>
<dbReference type="PANTHER" id="PTHR45436">
    <property type="entry name" value="SENSOR HISTIDINE KINASE YKOH"/>
    <property type="match status" value="1"/>
</dbReference>
<keyword evidence="11" id="KW-0472">Membrane</keyword>
<dbReference type="GO" id="GO:0000160">
    <property type="term" value="P:phosphorelay signal transduction system"/>
    <property type="evidence" value="ECO:0007669"/>
    <property type="project" value="UniProtKB-KW"/>
</dbReference>
<feature type="transmembrane region" description="Helical" evidence="11">
    <location>
        <begin position="21"/>
        <end position="40"/>
    </location>
</feature>
<dbReference type="RefSeq" id="WP_203847192.1">
    <property type="nucleotide sequence ID" value="NZ_BAAAVW010000011.1"/>
</dbReference>
<evidence type="ECO:0000256" key="2">
    <source>
        <dbReference type="ARBA" id="ARBA00004370"/>
    </source>
</evidence>
<dbReference type="InterPro" id="IPR003594">
    <property type="entry name" value="HATPase_dom"/>
</dbReference>
<keyword evidence="15" id="KW-1185">Reference proteome</keyword>
<dbReference type="Pfam" id="PF00672">
    <property type="entry name" value="HAMP"/>
    <property type="match status" value="1"/>
</dbReference>
<evidence type="ECO:0000256" key="8">
    <source>
        <dbReference type="ARBA" id="ARBA00022989"/>
    </source>
</evidence>
<evidence type="ECO:0000256" key="1">
    <source>
        <dbReference type="ARBA" id="ARBA00000085"/>
    </source>
</evidence>
<evidence type="ECO:0000256" key="3">
    <source>
        <dbReference type="ARBA" id="ARBA00012438"/>
    </source>
</evidence>
<dbReference type="Pfam" id="PF02518">
    <property type="entry name" value="HATPase_c"/>
    <property type="match status" value="1"/>
</dbReference>
<evidence type="ECO:0000256" key="11">
    <source>
        <dbReference type="SAM" id="Phobius"/>
    </source>
</evidence>
<dbReference type="GO" id="GO:0004673">
    <property type="term" value="F:protein histidine kinase activity"/>
    <property type="evidence" value="ECO:0007669"/>
    <property type="project" value="UniProtKB-EC"/>
</dbReference>
<dbReference type="PROSITE" id="PS50109">
    <property type="entry name" value="HIS_KIN"/>
    <property type="match status" value="1"/>
</dbReference>
<dbReference type="InterPro" id="IPR050428">
    <property type="entry name" value="TCS_sensor_his_kinase"/>
</dbReference>
<gene>
    <name evidence="14" type="ORF">Dsi01nite_034310</name>
</gene>
<dbReference type="EMBL" id="BONQ01000052">
    <property type="protein sequence ID" value="GIG45390.1"/>
    <property type="molecule type" value="Genomic_DNA"/>
</dbReference>
<name>A0A919PIB9_9ACTN</name>
<keyword evidence="9" id="KW-0902">Two-component regulatory system</keyword>
<dbReference type="InterPro" id="IPR003660">
    <property type="entry name" value="HAMP_dom"/>
</dbReference>
<dbReference type="SUPFAM" id="SSF55874">
    <property type="entry name" value="ATPase domain of HSP90 chaperone/DNA topoisomerase II/histidine kinase"/>
    <property type="match status" value="1"/>
</dbReference>
<dbReference type="InterPro" id="IPR036890">
    <property type="entry name" value="HATPase_C_sf"/>
</dbReference>
<feature type="domain" description="Histidine kinase" evidence="12">
    <location>
        <begin position="413"/>
        <end position="631"/>
    </location>
</feature>
<dbReference type="Gene3D" id="3.30.565.10">
    <property type="entry name" value="Histidine kinase-like ATPase, C-terminal domain"/>
    <property type="match status" value="1"/>
</dbReference>
<keyword evidence="5" id="KW-0808">Transferase</keyword>
<evidence type="ECO:0000256" key="5">
    <source>
        <dbReference type="ARBA" id="ARBA00022679"/>
    </source>
</evidence>
<comment type="subcellular location">
    <subcellularLocation>
        <location evidence="2">Membrane</location>
    </subcellularLocation>
</comment>
<dbReference type="Pfam" id="PF08376">
    <property type="entry name" value="NIT"/>
    <property type="match status" value="1"/>
</dbReference>
<evidence type="ECO:0000256" key="4">
    <source>
        <dbReference type="ARBA" id="ARBA00022553"/>
    </source>
</evidence>
<reference evidence="14" key="1">
    <citation type="submission" date="2021-01" db="EMBL/GenBank/DDBJ databases">
        <title>Whole genome shotgun sequence of Dactylosporangium siamense NBRC 106093.</title>
        <authorList>
            <person name="Komaki H."/>
            <person name="Tamura T."/>
        </authorList>
    </citation>
    <scope>NUCLEOTIDE SEQUENCE</scope>
    <source>
        <strain evidence="14">NBRC 106093</strain>
    </source>
</reference>